<dbReference type="GO" id="GO:0003676">
    <property type="term" value="F:nucleic acid binding"/>
    <property type="evidence" value="ECO:0007669"/>
    <property type="project" value="InterPro"/>
</dbReference>
<evidence type="ECO:0000256" key="2">
    <source>
        <dbReference type="ARBA" id="ARBA00012180"/>
    </source>
</evidence>
<organism evidence="11 12">
    <name type="scientific">Neogobius melanostomus</name>
    <name type="common">round goby</name>
    <dbReference type="NCBI Taxonomy" id="47308"/>
    <lineage>
        <taxon>Eukaryota</taxon>
        <taxon>Metazoa</taxon>
        <taxon>Chordata</taxon>
        <taxon>Craniata</taxon>
        <taxon>Vertebrata</taxon>
        <taxon>Euteleostomi</taxon>
        <taxon>Actinopterygii</taxon>
        <taxon>Neopterygii</taxon>
        <taxon>Teleostei</taxon>
        <taxon>Neoteleostei</taxon>
        <taxon>Acanthomorphata</taxon>
        <taxon>Gobiaria</taxon>
        <taxon>Gobiiformes</taxon>
        <taxon>Gobioidei</taxon>
        <taxon>Gobiidae</taxon>
        <taxon>Benthophilinae</taxon>
        <taxon>Neogobiini</taxon>
        <taxon>Neogobius</taxon>
    </lineage>
</organism>
<keyword evidence="12" id="KW-1185">Reference proteome</keyword>
<dbReference type="PANTHER" id="PTHR41694:SF5">
    <property type="entry name" value="RIBONUCLEASE H"/>
    <property type="match status" value="1"/>
</dbReference>
<dbReference type="AlphaFoldDB" id="A0A8C6T9J1"/>
<keyword evidence="5" id="KW-0540">Nuclease</keyword>
<dbReference type="GO" id="GO:0004523">
    <property type="term" value="F:RNA-DNA hybrid ribonuclease activity"/>
    <property type="evidence" value="ECO:0007669"/>
    <property type="project" value="UniProtKB-EC"/>
</dbReference>
<reference evidence="11" key="1">
    <citation type="submission" date="2025-08" db="UniProtKB">
        <authorList>
            <consortium name="Ensembl"/>
        </authorList>
    </citation>
    <scope>IDENTIFICATION</scope>
</reference>
<keyword evidence="4" id="KW-0548">Nucleotidyltransferase</keyword>
<comment type="similarity">
    <text evidence="1">Belongs to the beta type-B retroviral polymerase family. HERV class-II K(HML-2) pol subfamily.</text>
</comment>
<evidence type="ECO:0000256" key="3">
    <source>
        <dbReference type="ARBA" id="ARBA00022679"/>
    </source>
</evidence>
<dbReference type="Gene3D" id="3.30.420.10">
    <property type="entry name" value="Ribonuclease H-like superfamily/Ribonuclease H"/>
    <property type="match status" value="1"/>
</dbReference>
<evidence type="ECO:0000259" key="9">
    <source>
        <dbReference type="PROSITE" id="PS50878"/>
    </source>
</evidence>
<dbReference type="PANTHER" id="PTHR41694">
    <property type="entry name" value="ENDOGENOUS RETROVIRUS GROUP K MEMBER POL PROTEIN"/>
    <property type="match status" value="1"/>
</dbReference>
<evidence type="ECO:0000256" key="1">
    <source>
        <dbReference type="ARBA" id="ARBA00010879"/>
    </source>
</evidence>
<dbReference type="Pfam" id="PF00078">
    <property type="entry name" value="RVT_1"/>
    <property type="match status" value="1"/>
</dbReference>
<dbReference type="InterPro" id="IPR000477">
    <property type="entry name" value="RT_dom"/>
</dbReference>
<evidence type="ECO:0000259" key="10">
    <source>
        <dbReference type="PROSITE" id="PS50879"/>
    </source>
</evidence>
<dbReference type="Gene3D" id="3.30.70.270">
    <property type="match status" value="1"/>
</dbReference>
<dbReference type="SUPFAM" id="SSF56672">
    <property type="entry name" value="DNA/RNA polymerases"/>
    <property type="match status" value="1"/>
</dbReference>
<dbReference type="PROSITE" id="PS50878">
    <property type="entry name" value="RT_POL"/>
    <property type="match status" value="1"/>
</dbReference>
<evidence type="ECO:0000256" key="4">
    <source>
        <dbReference type="ARBA" id="ARBA00022695"/>
    </source>
</evidence>
<dbReference type="InterPro" id="IPR043502">
    <property type="entry name" value="DNA/RNA_pol_sf"/>
</dbReference>
<keyword evidence="7" id="KW-0378">Hydrolase</keyword>
<dbReference type="InterPro" id="IPR002156">
    <property type="entry name" value="RNaseH_domain"/>
</dbReference>
<keyword evidence="3" id="KW-0808">Transferase</keyword>
<reference evidence="11" key="2">
    <citation type="submission" date="2025-09" db="UniProtKB">
        <authorList>
            <consortium name="Ensembl"/>
        </authorList>
    </citation>
    <scope>IDENTIFICATION</scope>
</reference>
<name>A0A8C6T9J1_9GOBI</name>
<protein>
    <recommendedName>
        <fullName evidence="2">ribonuclease H</fullName>
        <ecNumber evidence="2">3.1.26.4</ecNumber>
    </recommendedName>
</protein>
<dbReference type="GO" id="GO:0003964">
    <property type="term" value="F:RNA-directed DNA polymerase activity"/>
    <property type="evidence" value="ECO:0007669"/>
    <property type="project" value="UniProtKB-KW"/>
</dbReference>
<evidence type="ECO:0000256" key="5">
    <source>
        <dbReference type="ARBA" id="ARBA00022722"/>
    </source>
</evidence>
<feature type="domain" description="RNase H type-1" evidence="10">
    <location>
        <begin position="135"/>
        <end position="287"/>
    </location>
</feature>
<accession>A0A8C6T9J1</accession>
<dbReference type="Pfam" id="PF00075">
    <property type="entry name" value="RNase_H"/>
    <property type="match status" value="1"/>
</dbReference>
<sequence length="318" mass="34361">MKYFTVIDLKHAFFTIPLAEECRYQFAFTYGGVKLQYKVLPQGHRNSPGIFNKVLKDCLSPIEVLSGAVIVQYMDDVLIGARSAKDCLDVTAAVLSRLLECGFKVSKTKLQCCRSQVSFSQSQARIRPDLSDQPLPDSRLLFTDGHCHRLPDGSLSAGAAVVELSPPDHTRTVASWGPCGGSSAQFAELMALKLALEVASGQRVTIYTDSAYVCGLVLRDLSSWKRNGFLTAKGTPIAHKELCEEVADCLLLPAAVAVVKVSGHSKSGTMTAIGNRAADVAAKVAGSYHFDSPIDGDCEALMCGRRENGTLPWRCDPD</sequence>
<evidence type="ECO:0000256" key="6">
    <source>
        <dbReference type="ARBA" id="ARBA00022759"/>
    </source>
</evidence>
<evidence type="ECO:0000256" key="8">
    <source>
        <dbReference type="ARBA" id="ARBA00022918"/>
    </source>
</evidence>
<keyword evidence="8" id="KW-0695">RNA-directed DNA polymerase</keyword>
<feature type="domain" description="Reverse transcriptase" evidence="9">
    <location>
        <begin position="1"/>
        <end position="124"/>
    </location>
</feature>
<dbReference type="PROSITE" id="PS50879">
    <property type="entry name" value="RNASE_H_1"/>
    <property type="match status" value="1"/>
</dbReference>
<evidence type="ECO:0000313" key="12">
    <source>
        <dbReference type="Proteomes" id="UP000694523"/>
    </source>
</evidence>
<proteinExistence type="inferred from homology"/>
<dbReference type="EC" id="3.1.26.4" evidence="2"/>
<dbReference type="InterPro" id="IPR043128">
    <property type="entry name" value="Rev_trsase/Diguanyl_cyclase"/>
</dbReference>
<dbReference type="InterPro" id="IPR036397">
    <property type="entry name" value="RNaseH_sf"/>
</dbReference>
<evidence type="ECO:0000313" key="11">
    <source>
        <dbReference type="Ensembl" id="ENSNMLP00000018339.1"/>
    </source>
</evidence>
<evidence type="ECO:0000256" key="7">
    <source>
        <dbReference type="ARBA" id="ARBA00022801"/>
    </source>
</evidence>
<dbReference type="Proteomes" id="UP000694523">
    <property type="component" value="Unplaced"/>
</dbReference>
<dbReference type="Ensembl" id="ENSNMLT00000020629.1">
    <property type="protein sequence ID" value="ENSNMLP00000018339.1"/>
    <property type="gene ID" value="ENSNMLG00000012070.1"/>
</dbReference>
<keyword evidence="6" id="KW-0255">Endonuclease</keyword>